<comment type="similarity">
    <text evidence="2">Belongs to the resistance-nodulation-cell division (RND) (TC 2.A.6) family. MmpL subfamily.</text>
</comment>
<dbReference type="InterPro" id="IPR050545">
    <property type="entry name" value="Mycobact_MmpL"/>
</dbReference>
<evidence type="ECO:0000256" key="6">
    <source>
        <dbReference type="ARBA" id="ARBA00023136"/>
    </source>
</evidence>
<comment type="subcellular location">
    <subcellularLocation>
        <location evidence="1">Cell membrane</location>
        <topology evidence="1">Multi-pass membrane protein</topology>
    </subcellularLocation>
</comment>
<feature type="transmembrane region" description="Helical" evidence="7">
    <location>
        <begin position="334"/>
        <end position="356"/>
    </location>
</feature>
<dbReference type="AlphaFoldDB" id="A0A6H9Y9H7"/>
<evidence type="ECO:0000256" key="2">
    <source>
        <dbReference type="ARBA" id="ARBA00010157"/>
    </source>
</evidence>
<keyword evidence="10" id="KW-1185">Reference proteome</keyword>
<feature type="transmembrane region" description="Helical" evidence="7">
    <location>
        <begin position="421"/>
        <end position="439"/>
    </location>
</feature>
<dbReference type="GO" id="GO:0005886">
    <property type="term" value="C:plasma membrane"/>
    <property type="evidence" value="ECO:0007669"/>
    <property type="project" value="UniProtKB-SubCell"/>
</dbReference>
<evidence type="ECO:0000256" key="7">
    <source>
        <dbReference type="SAM" id="Phobius"/>
    </source>
</evidence>
<feature type="transmembrane region" description="Helical" evidence="7">
    <location>
        <begin position="711"/>
        <end position="731"/>
    </location>
</feature>
<feature type="transmembrane region" description="Helical" evidence="7">
    <location>
        <begin position="686"/>
        <end position="705"/>
    </location>
</feature>
<reference evidence="9 10" key="1">
    <citation type="submission" date="2019-09" db="EMBL/GenBank/DDBJ databases">
        <title>Actinomadura physcomitrii sp. nov., a novel actinomycete isolated from moss [Physcomitrium sphaericum (Ludw) Fuernr].</title>
        <authorList>
            <person name="Zhuang X."/>
            <person name="Liu C."/>
        </authorList>
    </citation>
    <scope>NUCLEOTIDE SEQUENCE [LARGE SCALE GENOMIC DNA]</scope>
    <source>
        <strain evidence="9 10">HMC1</strain>
    </source>
</reference>
<name>A0A6H9Y9H7_9ACTN</name>
<sequence length="763" mass="79865">MCTDSLSDRSTARGVLRREYGHGSVSSQAGCATGHRNARLCHEDTWQASTTSKVISVTTPSPPEGALARLARFCYRRRRLTVLGWVLGTILVLFVGFGYAADPLNDFSGGESESAKATQLLEDHFPEMSGDSITLAIRAEGGVRSPAVRAEVERAVDRLGKTPHVASVSSPYQGFGQISGDGKTAFATANLDVPSDDMPKEEVAKLLDDVRESSGPVRLELGGAAVDIAETPEGGGSEGVGLLAAIVILLVAFGSVLAMGLPIVTALFGIGSGLALISLLGHLLPAPSFSPIVAALIGLGVGIDYALFIVTRYREGLAEGRDPEDATVTAIATAGRAVLFAGVTVVIALMGLFVMQQKLLNGVAVAAGVTVLMTMVTAVTLLPALLGFTGRNIDRLRVPGLGRARRPLAERWARTVQRRPVVAGLAASVVLLVLAAPALSMRLSLPDSSTQPHDTSGYASHRILSEGFGAGTAAPLVVVVQGGDARKVADAVRETPGLAAVQPPLASKDGAASVFVAFPKTGAQDEATPKLVHKLRDEVVPRAIAGTNTQVHVGGPNAASIDFADSVQSRLPWLITVVVSLSLLLLIVLVRSVTVALQAALMNLLSVAAAYGVLTAVVQWGWAGSLLGFPTDMPVATWVPLMMFPILFGLSMDYEVFLVSRIREYYEQGVETREAVAQGLARTARVITAAAAIMVMVFLSVLLGADIAVKQMGLGLGVAVLIDATIVRLVLVPALMEICGKANWWLPKPLARLLPARLSHAES</sequence>
<feature type="domain" description="SSD" evidence="8">
    <location>
        <begin position="263"/>
        <end position="388"/>
    </location>
</feature>
<gene>
    <name evidence="9" type="ORF">F8566_39980</name>
</gene>
<feature type="transmembrane region" description="Helical" evidence="7">
    <location>
        <begin position="266"/>
        <end position="286"/>
    </location>
</feature>
<accession>A0A6H9Y9H7</accession>
<keyword evidence="6 7" id="KW-0472">Membrane</keyword>
<keyword evidence="4 7" id="KW-0812">Transmembrane</keyword>
<dbReference type="PANTHER" id="PTHR33406">
    <property type="entry name" value="MEMBRANE PROTEIN MJ1562-RELATED"/>
    <property type="match status" value="1"/>
</dbReference>
<evidence type="ECO:0000256" key="5">
    <source>
        <dbReference type="ARBA" id="ARBA00022989"/>
    </source>
</evidence>
<keyword evidence="5 7" id="KW-1133">Transmembrane helix</keyword>
<feature type="transmembrane region" description="Helical" evidence="7">
    <location>
        <begin position="362"/>
        <end position="388"/>
    </location>
</feature>
<feature type="transmembrane region" description="Helical" evidence="7">
    <location>
        <begin position="82"/>
        <end position="101"/>
    </location>
</feature>
<organism evidence="9 10">
    <name type="scientific">Actinomadura rudentiformis</name>
    <dbReference type="NCBI Taxonomy" id="359158"/>
    <lineage>
        <taxon>Bacteria</taxon>
        <taxon>Bacillati</taxon>
        <taxon>Actinomycetota</taxon>
        <taxon>Actinomycetes</taxon>
        <taxon>Streptosporangiales</taxon>
        <taxon>Thermomonosporaceae</taxon>
        <taxon>Actinomadura</taxon>
    </lineage>
</organism>
<protein>
    <submittedName>
        <fullName evidence="9">MMPL family transporter</fullName>
    </submittedName>
</protein>
<dbReference type="Pfam" id="PF03176">
    <property type="entry name" value="MMPL"/>
    <property type="match status" value="2"/>
</dbReference>
<keyword evidence="3" id="KW-1003">Cell membrane</keyword>
<evidence type="ECO:0000259" key="8">
    <source>
        <dbReference type="PROSITE" id="PS50156"/>
    </source>
</evidence>
<feature type="transmembrane region" description="Helical" evidence="7">
    <location>
        <begin position="635"/>
        <end position="654"/>
    </location>
</feature>
<feature type="transmembrane region" description="Helical" evidence="7">
    <location>
        <begin position="292"/>
        <end position="313"/>
    </location>
</feature>
<evidence type="ECO:0000256" key="4">
    <source>
        <dbReference type="ARBA" id="ARBA00022692"/>
    </source>
</evidence>
<proteinExistence type="inferred from homology"/>
<dbReference type="PANTHER" id="PTHR33406:SF11">
    <property type="entry name" value="MEMBRANE PROTEIN SCO6666-RELATED"/>
    <property type="match status" value="1"/>
</dbReference>
<feature type="transmembrane region" description="Helical" evidence="7">
    <location>
        <begin position="571"/>
        <end position="590"/>
    </location>
</feature>
<evidence type="ECO:0000256" key="1">
    <source>
        <dbReference type="ARBA" id="ARBA00004651"/>
    </source>
</evidence>
<evidence type="ECO:0000313" key="9">
    <source>
        <dbReference type="EMBL" id="KAB2341778.1"/>
    </source>
</evidence>
<dbReference type="SUPFAM" id="SSF82866">
    <property type="entry name" value="Multidrug efflux transporter AcrB transmembrane domain"/>
    <property type="match status" value="2"/>
</dbReference>
<comment type="caution">
    <text evidence="9">The sequence shown here is derived from an EMBL/GenBank/DDBJ whole genome shotgun (WGS) entry which is preliminary data.</text>
</comment>
<dbReference type="InterPro" id="IPR004869">
    <property type="entry name" value="MMPL_dom"/>
</dbReference>
<dbReference type="EMBL" id="WBMT01000024">
    <property type="protein sequence ID" value="KAB2341778.1"/>
    <property type="molecule type" value="Genomic_DNA"/>
</dbReference>
<feature type="transmembrane region" description="Helical" evidence="7">
    <location>
        <begin position="602"/>
        <end position="623"/>
    </location>
</feature>
<dbReference type="OrthoDB" id="7051771at2"/>
<feature type="transmembrane region" description="Helical" evidence="7">
    <location>
        <begin position="240"/>
        <end position="259"/>
    </location>
</feature>
<dbReference type="InterPro" id="IPR000731">
    <property type="entry name" value="SSD"/>
</dbReference>
<evidence type="ECO:0000256" key="3">
    <source>
        <dbReference type="ARBA" id="ARBA00022475"/>
    </source>
</evidence>
<dbReference type="Proteomes" id="UP000468735">
    <property type="component" value="Unassembled WGS sequence"/>
</dbReference>
<evidence type="ECO:0000313" key="10">
    <source>
        <dbReference type="Proteomes" id="UP000468735"/>
    </source>
</evidence>
<dbReference type="Gene3D" id="1.20.1640.10">
    <property type="entry name" value="Multidrug efflux transporter AcrB transmembrane domain"/>
    <property type="match status" value="2"/>
</dbReference>
<dbReference type="PROSITE" id="PS50156">
    <property type="entry name" value="SSD"/>
    <property type="match status" value="1"/>
</dbReference>